<accession>A0A0A2SSM5</accession>
<dbReference type="EMBL" id="JNCF01000072">
    <property type="protein sequence ID" value="KGP62389.1"/>
    <property type="molecule type" value="Genomic_DNA"/>
</dbReference>
<reference evidence="5 6" key="1">
    <citation type="submission" date="2014-05" db="EMBL/GenBank/DDBJ databases">
        <authorList>
            <person name="Rizzardi K."/>
            <person name="Winiecka-Krusnell J."/>
            <person name="Ramliden M."/>
            <person name="Alm E."/>
            <person name="Andersson S."/>
            <person name="Byfors S."/>
        </authorList>
    </citation>
    <scope>NUCLEOTIDE SEQUENCE [LARGE SCALE GENOMIC DNA]</scope>
    <source>
        <strain evidence="5 6">LEGN</strain>
    </source>
</reference>
<dbReference type="GO" id="GO:0006729">
    <property type="term" value="P:tetrahydrobiopterin biosynthetic process"/>
    <property type="evidence" value="ECO:0007669"/>
    <property type="project" value="InterPro"/>
</dbReference>
<dbReference type="Gene3D" id="3.30.1360.20">
    <property type="entry name" value="Transcriptional coactivator/pterin dehydratase"/>
    <property type="match status" value="1"/>
</dbReference>
<dbReference type="RefSeq" id="WP_035891122.1">
    <property type="nucleotide sequence ID" value="NZ_JNCF01000072.1"/>
</dbReference>
<dbReference type="InterPro" id="IPR036428">
    <property type="entry name" value="PCD_sf"/>
</dbReference>
<dbReference type="EC" id="4.2.1.96" evidence="4"/>
<dbReference type="STRING" id="1498499.EP47_13225"/>
<evidence type="ECO:0000313" key="5">
    <source>
        <dbReference type="EMBL" id="KGP62389.1"/>
    </source>
</evidence>
<dbReference type="Proteomes" id="UP000054422">
    <property type="component" value="Unassembled WGS sequence"/>
</dbReference>
<dbReference type="PANTHER" id="PTHR12599:SF0">
    <property type="entry name" value="PTERIN-4-ALPHA-CARBINOLAMINE DEHYDRATASE"/>
    <property type="match status" value="1"/>
</dbReference>
<evidence type="ECO:0000313" key="6">
    <source>
        <dbReference type="Proteomes" id="UP000054422"/>
    </source>
</evidence>
<dbReference type="Pfam" id="PF01329">
    <property type="entry name" value="Pterin_4a"/>
    <property type="match status" value="1"/>
</dbReference>
<protein>
    <recommendedName>
        <fullName evidence="4">Putative pterin-4-alpha-carbinolamine dehydratase</fullName>
        <shortName evidence="4">PHS</shortName>
        <ecNumber evidence="4">4.2.1.96</ecNumber>
    </recommendedName>
    <alternativeName>
        <fullName evidence="4">4-alpha-hydroxy-tetrahydropterin dehydratase</fullName>
    </alternativeName>
    <alternativeName>
        <fullName evidence="4">Pterin carbinolamine dehydratase</fullName>
        <shortName evidence="4">PCD</shortName>
    </alternativeName>
</protein>
<dbReference type="OrthoDB" id="5294615at2"/>
<dbReference type="CDD" id="cd00913">
    <property type="entry name" value="PCD_DCoH_subfamily_a"/>
    <property type="match status" value="1"/>
</dbReference>
<dbReference type="AlphaFoldDB" id="A0A0A2SSM5"/>
<name>A0A0A2SSM5_9GAMM</name>
<evidence type="ECO:0000256" key="3">
    <source>
        <dbReference type="ARBA" id="ARBA00023239"/>
    </source>
</evidence>
<dbReference type="InterPro" id="IPR001533">
    <property type="entry name" value="Pterin_deHydtase"/>
</dbReference>
<dbReference type="HAMAP" id="MF_00434">
    <property type="entry name" value="Pterin_4_alpha"/>
    <property type="match status" value="1"/>
</dbReference>
<organism evidence="5 6">
    <name type="scientific">Legionella norrlandica</name>
    <dbReference type="NCBI Taxonomy" id="1498499"/>
    <lineage>
        <taxon>Bacteria</taxon>
        <taxon>Pseudomonadati</taxon>
        <taxon>Pseudomonadota</taxon>
        <taxon>Gammaproteobacteria</taxon>
        <taxon>Legionellales</taxon>
        <taxon>Legionellaceae</taxon>
        <taxon>Legionella</taxon>
    </lineage>
</organism>
<evidence type="ECO:0000256" key="1">
    <source>
        <dbReference type="ARBA" id="ARBA00001554"/>
    </source>
</evidence>
<dbReference type="SUPFAM" id="SSF55248">
    <property type="entry name" value="PCD-like"/>
    <property type="match status" value="1"/>
</dbReference>
<keyword evidence="3 4" id="KW-0456">Lyase</keyword>
<comment type="caution">
    <text evidence="5">The sequence shown here is derived from an EMBL/GenBank/DDBJ whole genome shotgun (WGS) entry which is preliminary data.</text>
</comment>
<proteinExistence type="inferred from homology"/>
<dbReference type="GO" id="GO:0008124">
    <property type="term" value="F:4-alpha-hydroxytetrahydrobiopterin dehydratase activity"/>
    <property type="evidence" value="ECO:0007669"/>
    <property type="project" value="UniProtKB-UniRule"/>
</dbReference>
<dbReference type="PANTHER" id="PTHR12599">
    <property type="entry name" value="PTERIN-4-ALPHA-CARBINOLAMINE DEHYDRATASE"/>
    <property type="match status" value="1"/>
</dbReference>
<keyword evidence="6" id="KW-1185">Reference proteome</keyword>
<comment type="similarity">
    <text evidence="2 4">Belongs to the pterin-4-alpha-carbinolamine dehydratase family.</text>
</comment>
<dbReference type="NCBIfam" id="NF002019">
    <property type="entry name" value="PRK00823.1-4"/>
    <property type="match status" value="1"/>
</dbReference>
<gene>
    <name evidence="5" type="ORF">EP47_13225</name>
</gene>
<evidence type="ECO:0000256" key="4">
    <source>
        <dbReference type="HAMAP-Rule" id="MF_00434"/>
    </source>
</evidence>
<sequence length="113" mass="12947">MASDLSSKHCESCEGIGAPLNPEQIKNLMPQLNKYWGITEDNRMIKRAFSFKNFYETMAFVNAIAWIANVENHHPDLEVGYNYCRVHFMTHALNGLTHNDFICAAKIDKLLID</sequence>
<evidence type="ECO:0000256" key="2">
    <source>
        <dbReference type="ARBA" id="ARBA00006472"/>
    </source>
</evidence>
<comment type="catalytic activity">
    <reaction evidence="1 4">
        <text>(4aS,6R)-4a-hydroxy-L-erythro-5,6,7,8-tetrahydrobiopterin = (6R)-L-erythro-6,7-dihydrobiopterin + H2O</text>
        <dbReference type="Rhea" id="RHEA:11920"/>
        <dbReference type="ChEBI" id="CHEBI:15377"/>
        <dbReference type="ChEBI" id="CHEBI:15642"/>
        <dbReference type="ChEBI" id="CHEBI:43120"/>
        <dbReference type="EC" id="4.2.1.96"/>
    </reaction>
</comment>